<dbReference type="Pfam" id="PF04313">
    <property type="entry name" value="HSDR_N"/>
    <property type="match status" value="1"/>
</dbReference>
<comment type="caution">
    <text evidence="2">The sequence shown here is derived from an EMBL/GenBank/DDBJ whole genome shotgun (WGS) entry which is preliminary data.</text>
</comment>
<dbReference type="GO" id="GO:0009035">
    <property type="term" value="F:type I site-specific deoxyribonuclease activity"/>
    <property type="evidence" value="ECO:0007669"/>
    <property type="project" value="UniProtKB-EC"/>
</dbReference>
<evidence type="ECO:0000313" key="3">
    <source>
        <dbReference type="Proteomes" id="UP000504756"/>
    </source>
</evidence>
<dbReference type="RefSeq" id="WP_176490601.1">
    <property type="nucleotide sequence ID" value="NZ_BLXU01000012.1"/>
</dbReference>
<keyword evidence="2" id="KW-0540">Nuclease</keyword>
<dbReference type="Proteomes" id="UP000504756">
    <property type="component" value="Unassembled WGS sequence"/>
</dbReference>
<dbReference type="EMBL" id="BLXU01000012">
    <property type="protein sequence ID" value="GFO52530.1"/>
    <property type="molecule type" value="Genomic_DNA"/>
</dbReference>
<reference evidence="2 3" key="1">
    <citation type="submission" date="2020-06" db="EMBL/GenBank/DDBJ databases">
        <title>Draft genome sequence of Lactic acid bacteria from Okinawan-style tofu.</title>
        <authorList>
            <person name="Takara I."/>
            <person name="Ikematsu S."/>
        </authorList>
    </citation>
    <scope>NUCLEOTIDE SEQUENCE [LARGE SCALE GENOMIC DNA]</scope>
    <source>
        <strain evidence="3">lg38</strain>
    </source>
</reference>
<dbReference type="AlphaFoldDB" id="A0A6L2ZYA2"/>
<dbReference type="InterPro" id="IPR007409">
    <property type="entry name" value="Restrct_endonuc_type1_HsdR_N"/>
</dbReference>
<dbReference type="GO" id="GO:0005524">
    <property type="term" value="F:ATP binding"/>
    <property type="evidence" value="ECO:0007669"/>
    <property type="project" value="UniProtKB-KW"/>
</dbReference>
<dbReference type="GO" id="GO:0009307">
    <property type="term" value="P:DNA restriction-modification system"/>
    <property type="evidence" value="ECO:0007669"/>
    <property type="project" value="UniProtKB-KW"/>
</dbReference>
<dbReference type="InterPro" id="IPR017035">
    <property type="entry name" value="UCP035009_HsdR_All3000-type"/>
</dbReference>
<gene>
    <name evidence="2" type="ORF">ikelab_18050</name>
</gene>
<proteinExistence type="predicted"/>
<dbReference type="PIRSF" id="PIRSF035009">
    <property type="entry name" value="UCP035009_HSDR_N"/>
    <property type="match status" value="1"/>
</dbReference>
<feature type="domain" description="Restriction endonuclease type I HsdR N-terminal" evidence="1">
    <location>
        <begin position="49"/>
        <end position="129"/>
    </location>
</feature>
<dbReference type="GO" id="GO:0003677">
    <property type="term" value="F:DNA binding"/>
    <property type="evidence" value="ECO:0007669"/>
    <property type="project" value="UniProtKB-KW"/>
</dbReference>
<evidence type="ECO:0000259" key="1">
    <source>
        <dbReference type="Pfam" id="PF04313"/>
    </source>
</evidence>
<sequence>MELEKLRENLKTLGSRVEKLAPSITNEEQTKNAFIMPFFQTLGYDVFNPLEFVPEFTADVGIKKGEKVDYAMVIDGEPQLLIECKSINEKLTNHDSQLFRYFGTTTSKFGILTNGREYRFYTDLDEKNKMDKTPFLTIDVTKFKDNQFLEIAKFHKENFDISKITSSASELKYLNNLKEFLTNNIEEPSESFTTYLVSQIYDGRKTKNTIEEFTPIIKKGFNQFITERVNEKLSAALNTNVEPKTSQPEEIEVTNEQGNGIITTPEELEAFTVFKVTANDLIDVNRLFYRDTKSYFGILIDDNSRKWIFRFYQKATKNLIEIRDQGTYEIDNPLDIANYKDKIKVAVENFK</sequence>
<organism evidence="2 3">
    <name type="scientific">Lactococcus garvieae</name>
    <dbReference type="NCBI Taxonomy" id="1363"/>
    <lineage>
        <taxon>Bacteria</taxon>
        <taxon>Bacillati</taxon>
        <taxon>Bacillota</taxon>
        <taxon>Bacilli</taxon>
        <taxon>Lactobacillales</taxon>
        <taxon>Streptococcaceae</taxon>
        <taxon>Lactococcus</taxon>
    </lineage>
</organism>
<keyword evidence="2" id="KW-0255">Endonuclease</keyword>
<protein>
    <submittedName>
        <fullName evidence="2">Endonuclease</fullName>
    </submittedName>
</protein>
<keyword evidence="2" id="KW-0378">Hydrolase</keyword>
<name>A0A6L2ZYA2_9LACT</name>
<evidence type="ECO:0000313" key="2">
    <source>
        <dbReference type="EMBL" id="GFO52530.1"/>
    </source>
</evidence>
<accession>A0A6L2ZYA2</accession>